<dbReference type="InterPro" id="IPR011852">
    <property type="entry name" value="TRAP_TAXI"/>
</dbReference>
<gene>
    <name evidence="2" type="ORF">SAMN05421538_110100</name>
</gene>
<dbReference type="RefSeq" id="WP_245727347.1">
    <property type="nucleotide sequence ID" value="NZ_FNAH01000010.1"/>
</dbReference>
<accession>A0A1G7FDS6</accession>
<dbReference type="NCBIfam" id="TIGR02122">
    <property type="entry name" value="TRAP_TAXI"/>
    <property type="match status" value="1"/>
</dbReference>
<protein>
    <submittedName>
        <fullName evidence="2">TRAP transporter solute receptor, TAXI family</fullName>
    </submittedName>
</protein>
<feature type="signal peptide" evidence="1">
    <location>
        <begin position="1"/>
        <end position="21"/>
    </location>
</feature>
<evidence type="ECO:0000256" key="1">
    <source>
        <dbReference type="SAM" id="SignalP"/>
    </source>
</evidence>
<keyword evidence="3" id="KW-1185">Reference proteome</keyword>
<dbReference type="Gene3D" id="3.40.190.10">
    <property type="entry name" value="Periplasmic binding protein-like II"/>
    <property type="match status" value="2"/>
</dbReference>
<dbReference type="PANTHER" id="PTHR42941">
    <property type="entry name" value="SLL1037 PROTEIN"/>
    <property type="match status" value="1"/>
</dbReference>
<sequence length="383" mass="41279">MSFVRMTVMGLSVMLAGAAQAQDQAAEVELPRQMSWTAYDTGSAGFNQAVAIGGEMQKAFGTSLRVLPGKNDISRMEPLRQGRVEFSATGVGGSFMAQEGAFEFGEAKWGPQPVRLLLANNGGDIGLSVAVAGDLGIESYADLAGKRIAWIAGAPGLNVNMDAYLAYAGLTWDDVERVEFGGYGASWTGLIEGQVDAVFGSTNSGPAYEAASGPRGIAWPAMDLEDEAAFKRMTDIAPFYTPTHITVGAEIDGTDGVDGAAYPYPVLIAVEETDADLVYNMTRAMVELFPSYDGKVPGIDGWSLDTQNFSWVVPYHDGAIRYFEEAGVWSDEAQAHNDELVERQRVLQEAWAALKDEKPDDWDSAWAERRRQVLGDAGLQVVF</sequence>
<dbReference type="AlphaFoldDB" id="A0A1G7FDS6"/>
<keyword evidence="2" id="KW-0675">Receptor</keyword>
<name>A0A1G7FDS6_9RHOB</name>
<keyword evidence="1" id="KW-0732">Signal</keyword>
<feature type="chain" id="PRO_5011718272" evidence="1">
    <location>
        <begin position="22"/>
        <end position="383"/>
    </location>
</feature>
<organism evidence="2 3">
    <name type="scientific">Paracoccus isoporae</name>
    <dbReference type="NCBI Taxonomy" id="591205"/>
    <lineage>
        <taxon>Bacteria</taxon>
        <taxon>Pseudomonadati</taxon>
        <taxon>Pseudomonadota</taxon>
        <taxon>Alphaproteobacteria</taxon>
        <taxon>Rhodobacterales</taxon>
        <taxon>Paracoccaceae</taxon>
        <taxon>Paracoccus</taxon>
    </lineage>
</organism>
<dbReference type="EMBL" id="FNAH01000010">
    <property type="protein sequence ID" value="SDE74010.1"/>
    <property type="molecule type" value="Genomic_DNA"/>
</dbReference>
<dbReference type="STRING" id="591205.SAMN05421538_110100"/>
<reference evidence="2 3" key="1">
    <citation type="submission" date="2016-10" db="EMBL/GenBank/DDBJ databases">
        <authorList>
            <person name="de Groot N.N."/>
        </authorList>
    </citation>
    <scope>NUCLEOTIDE SEQUENCE [LARGE SCALE GENOMIC DNA]</scope>
    <source>
        <strain evidence="2 3">DSM 22220</strain>
    </source>
</reference>
<dbReference type="PANTHER" id="PTHR42941:SF1">
    <property type="entry name" value="SLL1037 PROTEIN"/>
    <property type="match status" value="1"/>
</dbReference>
<dbReference type="Proteomes" id="UP000199344">
    <property type="component" value="Unassembled WGS sequence"/>
</dbReference>
<evidence type="ECO:0000313" key="2">
    <source>
        <dbReference type="EMBL" id="SDE74010.1"/>
    </source>
</evidence>
<dbReference type="SUPFAM" id="SSF53850">
    <property type="entry name" value="Periplasmic binding protein-like II"/>
    <property type="match status" value="1"/>
</dbReference>
<evidence type="ECO:0000313" key="3">
    <source>
        <dbReference type="Proteomes" id="UP000199344"/>
    </source>
</evidence>
<proteinExistence type="predicted"/>
<dbReference type="Pfam" id="PF16868">
    <property type="entry name" value="NMT1_3"/>
    <property type="match status" value="1"/>
</dbReference>